<dbReference type="PROSITE" id="PS51192">
    <property type="entry name" value="HELICASE_ATP_BIND_1"/>
    <property type="match status" value="1"/>
</dbReference>
<feature type="domain" description="Helicase ATP-binding" evidence="5">
    <location>
        <begin position="267"/>
        <end position="441"/>
    </location>
</feature>
<dbReference type="Pfam" id="PF00271">
    <property type="entry name" value="Helicase_C"/>
    <property type="match status" value="1"/>
</dbReference>
<organism evidence="7 8">
    <name type="scientific">Microcystis aeruginosa NIES-44</name>
    <dbReference type="NCBI Taxonomy" id="449439"/>
    <lineage>
        <taxon>Bacteria</taxon>
        <taxon>Bacillati</taxon>
        <taxon>Cyanobacteriota</taxon>
        <taxon>Cyanophyceae</taxon>
        <taxon>Oscillatoriophycideae</taxon>
        <taxon>Chroococcales</taxon>
        <taxon>Microcystaceae</taxon>
        <taxon>Microcystis</taxon>
    </lineage>
</organism>
<dbReference type="Gene3D" id="3.40.50.300">
    <property type="entry name" value="P-loop containing nucleotide triphosphate hydrolases"/>
    <property type="match status" value="2"/>
</dbReference>
<comment type="caution">
    <text evidence="7">The sequence shown here is derived from an EMBL/GenBank/DDBJ whole genome shotgun (WGS) entry which is preliminary data.</text>
</comment>
<dbReference type="Pfam" id="PF04851">
    <property type="entry name" value="ResIII"/>
    <property type="match status" value="1"/>
</dbReference>
<name>A0A0A1W0G3_MICAE</name>
<evidence type="ECO:0000256" key="3">
    <source>
        <dbReference type="ARBA" id="ARBA00022806"/>
    </source>
</evidence>
<dbReference type="PANTHER" id="PTHR11274">
    <property type="entry name" value="RAD25/XP-B DNA REPAIR HELICASE"/>
    <property type="match status" value="1"/>
</dbReference>
<keyword evidence="1" id="KW-0547">Nucleotide-binding</keyword>
<evidence type="ECO:0000256" key="1">
    <source>
        <dbReference type="ARBA" id="ARBA00022741"/>
    </source>
</evidence>
<evidence type="ECO:0000259" key="5">
    <source>
        <dbReference type="PROSITE" id="PS51192"/>
    </source>
</evidence>
<dbReference type="GO" id="GO:0004386">
    <property type="term" value="F:helicase activity"/>
    <property type="evidence" value="ECO:0007669"/>
    <property type="project" value="UniProtKB-KW"/>
</dbReference>
<keyword evidence="2" id="KW-0378">Hydrolase</keyword>
<evidence type="ECO:0000256" key="2">
    <source>
        <dbReference type="ARBA" id="ARBA00022801"/>
    </source>
</evidence>
<dbReference type="SMART" id="SM00490">
    <property type="entry name" value="HELICc"/>
    <property type="match status" value="1"/>
</dbReference>
<keyword evidence="4" id="KW-0067">ATP-binding</keyword>
<feature type="domain" description="Helicase C-terminal" evidence="6">
    <location>
        <begin position="515"/>
        <end position="673"/>
    </location>
</feature>
<accession>A0A0A1W0G3</accession>
<protein>
    <submittedName>
        <fullName evidence="7">DNA-repair protein</fullName>
    </submittedName>
</protein>
<dbReference type="AlphaFoldDB" id="A0A0A1W0G3"/>
<dbReference type="InterPro" id="IPR006935">
    <property type="entry name" value="Helicase/UvrB_N"/>
</dbReference>
<dbReference type="EMBL" id="BBPA01000066">
    <property type="protein sequence ID" value="GAL95001.1"/>
    <property type="molecule type" value="Genomic_DNA"/>
</dbReference>
<dbReference type="InterPro" id="IPR014001">
    <property type="entry name" value="Helicase_ATP-bd"/>
</dbReference>
<sequence>MPLQQLDLLEEYRSDRHNLIADFYLPCLAQSTLYCRAVGFFSSSSLVSLAKGLTALIRGGGKMRLIASPYLSKEDIEAISQGLKQREEVINKSLLSVLEIDLDEITKNRFACLAWLLSQGVLEIKLAIPKNLVNFGLYHEKLGLFIDAFENAIAFTGSANESHSSLQDNFECIDIFRSWQSQEQLRVQRKIDNFEKLWHNQTPHLDIWDFPAAAAQSLLKFRPDFPPTTEPDSSSKKTFKVAADTGKYQLSSPLKITPQPRQIEAISAWKQAKYQGILAMATGAGKTITALAAASGLSRLELIVIAVPTKELVQQWVKELNCRTTYAFPVVAMGNSRAWREVLFRKLRLINHQELPSQRYPVIVVGTYGELAKNTVSDLITDAGGLPKESLLIADEVHATGAGVYQRLLRDDFSYRLGLSATPLRAYDELGTEKVLDYFGGIVYEYGLELAIQQGILCEYDYHVYVTYLAEEEQEKYRQLTAKIARLSTQEDSQKVNYLLIQRAQLIKAAGAKLTIIDRILAEHTLEQTLIYCADIAQATAISTRLARQGKRVARYSSLDSDRVMLLSQLSSGNLDALVAVKCLDEGVDIPQVSQGIILAADASPRQFIQRRGRILRAAVAKKKATLIDVLVVPPWGDGEVKLIASEIKRVIDFARAASNQATVINRLVQELSYYGLTYSDLL</sequence>
<dbReference type="InterPro" id="IPR001650">
    <property type="entry name" value="Helicase_C-like"/>
</dbReference>
<dbReference type="InterPro" id="IPR027417">
    <property type="entry name" value="P-loop_NTPase"/>
</dbReference>
<dbReference type="InterPro" id="IPR050615">
    <property type="entry name" value="ATP-dep_DNA_Helicase"/>
</dbReference>
<dbReference type="PANTHER" id="PTHR11274:SF0">
    <property type="entry name" value="GENERAL TRANSCRIPTION AND DNA REPAIR FACTOR IIH HELICASE SUBUNIT XPB"/>
    <property type="match status" value="1"/>
</dbReference>
<evidence type="ECO:0000313" key="7">
    <source>
        <dbReference type="EMBL" id="GAL95001.1"/>
    </source>
</evidence>
<evidence type="ECO:0000259" key="6">
    <source>
        <dbReference type="PROSITE" id="PS51194"/>
    </source>
</evidence>
<proteinExistence type="predicted"/>
<dbReference type="Proteomes" id="UP000030321">
    <property type="component" value="Unassembled WGS sequence"/>
</dbReference>
<gene>
    <name evidence="7" type="ORF">N44_03856</name>
</gene>
<dbReference type="GO" id="GO:0016787">
    <property type="term" value="F:hydrolase activity"/>
    <property type="evidence" value="ECO:0007669"/>
    <property type="project" value="UniProtKB-KW"/>
</dbReference>
<dbReference type="RefSeq" id="WP_052426737.1">
    <property type="nucleotide sequence ID" value="NZ_BBPA01000066.1"/>
</dbReference>
<dbReference type="CDD" id="cd09179">
    <property type="entry name" value="PLDc_N_DEXD_a"/>
    <property type="match status" value="1"/>
</dbReference>
<dbReference type="SUPFAM" id="SSF52540">
    <property type="entry name" value="P-loop containing nucleoside triphosphate hydrolases"/>
    <property type="match status" value="1"/>
</dbReference>
<evidence type="ECO:0000313" key="8">
    <source>
        <dbReference type="Proteomes" id="UP000030321"/>
    </source>
</evidence>
<dbReference type="Gene3D" id="3.30.870.10">
    <property type="entry name" value="Endonuclease Chain A"/>
    <property type="match status" value="1"/>
</dbReference>
<evidence type="ECO:0000256" key="4">
    <source>
        <dbReference type="ARBA" id="ARBA00022840"/>
    </source>
</evidence>
<keyword evidence="3" id="KW-0347">Helicase</keyword>
<dbReference type="GO" id="GO:0003677">
    <property type="term" value="F:DNA binding"/>
    <property type="evidence" value="ECO:0007669"/>
    <property type="project" value="InterPro"/>
</dbReference>
<dbReference type="PROSITE" id="PS51194">
    <property type="entry name" value="HELICASE_CTER"/>
    <property type="match status" value="1"/>
</dbReference>
<dbReference type="GO" id="GO:0005524">
    <property type="term" value="F:ATP binding"/>
    <property type="evidence" value="ECO:0007669"/>
    <property type="project" value="UniProtKB-KW"/>
</dbReference>
<dbReference type="SMART" id="SM00487">
    <property type="entry name" value="DEXDc"/>
    <property type="match status" value="1"/>
</dbReference>
<reference evidence="8" key="1">
    <citation type="journal article" date="2015" name="Genome">
        <title>Whole Genome Sequence of the Non-Microcystin-Producing Microcystis aeruginosa Strain NIES-44.</title>
        <authorList>
            <person name="Okano K."/>
            <person name="Miyata N."/>
            <person name="Ozaki Y."/>
        </authorList>
    </citation>
    <scope>NUCLEOTIDE SEQUENCE [LARGE SCALE GENOMIC DNA]</scope>
    <source>
        <strain evidence="8">NIES-44</strain>
    </source>
</reference>